<comment type="similarity">
    <text evidence="1">Belongs to the glycosyltransferase 28 family.</text>
</comment>
<name>A0A0D9X6F9_9ORYZ</name>
<evidence type="ECO:0000256" key="5">
    <source>
        <dbReference type="ARBA" id="ARBA00046299"/>
    </source>
</evidence>
<feature type="domain" description="Diacylglycerol glucosyltransferase N-terminal" evidence="8">
    <location>
        <begin position="87"/>
        <end position="255"/>
    </location>
</feature>
<dbReference type="EC" id="2.4.1.46" evidence="2"/>
<proteinExistence type="inferred from homology"/>
<dbReference type="Proteomes" id="UP000032180">
    <property type="component" value="Chromosome 8"/>
</dbReference>
<dbReference type="Pfam" id="PF04101">
    <property type="entry name" value="Glyco_tran_28_C"/>
    <property type="match status" value="1"/>
</dbReference>
<dbReference type="GO" id="GO:0046509">
    <property type="term" value="F:1,2-diacylglycerol 3-beta-galactosyltransferase activity"/>
    <property type="evidence" value="ECO:0007669"/>
    <property type="project" value="UniProtKB-EC"/>
</dbReference>
<organism evidence="9 10">
    <name type="scientific">Leersia perrieri</name>
    <dbReference type="NCBI Taxonomy" id="77586"/>
    <lineage>
        <taxon>Eukaryota</taxon>
        <taxon>Viridiplantae</taxon>
        <taxon>Streptophyta</taxon>
        <taxon>Embryophyta</taxon>
        <taxon>Tracheophyta</taxon>
        <taxon>Spermatophyta</taxon>
        <taxon>Magnoliopsida</taxon>
        <taxon>Liliopsida</taxon>
        <taxon>Poales</taxon>
        <taxon>Poaceae</taxon>
        <taxon>BOP clade</taxon>
        <taxon>Oryzoideae</taxon>
        <taxon>Oryzeae</taxon>
        <taxon>Oryzinae</taxon>
        <taxon>Leersia</taxon>
    </lineage>
</organism>
<dbReference type="GO" id="GO:0031969">
    <property type="term" value="C:chloroplast membrane"/>
    <property type="evidence" value="ECO:0007669"/>
    <property type="project" value="UniProtKB-SubCell"/>
</dbReference>
<dbReference type="AlphaFoldDB" id="A0A0D9X6F9"/>
<evidence type="ECO:0000259" key="7">
    <source>
        <dbReference type="Pfam" id="PF04101"/>
    </source>
</evidence>
<dbReference type="EnsemblPlants" id="LPERR08G08470.1">
    <property type="protein sequence ID" value="LPERR08G08470.1"/>
    <property type="gene ID" value="LPERR08G08470"/>
</dbReference>
<keyword evidence="6" id="KW-1133">Transmembrane helix</keyword>
<accession>A0A0D9X6F9</accession>
<dbReference type="PANTHER" id="PTHR43025:SF8">
    <property type="entry name" value="MONOGALACTOSYLDIACYLGLYCEROL SYNTHASE 2, CHLOROPLASTIC-RELATED"/>
    <property type="match status" value="1"/>
</dbReference>
<feature type="domain" description="Glycosyl transferase family 28 C-terminal" evidence="7">
    <location>
        <begin position="282"/>
        <end position="380"/>
    </location>
</feature>
<sequence>MVISVATPRRSIRDAVLGGVLGAGGRQLYQPLRCAFYDGATGGGGLAAALSDDGIDVAGGVPVPCGSKEAPAAKNVLILMSDTGGGHRASAEALRDAFRLQFGDAYQVFVRDLGKEYGGWPLNDMERSYKFMIRHVRLWKVAFHGTSPRWVHGMYLAALAYFYANEVVAGIMRYKPDIIISVHPLMQHIPLWVLKWQSLHPKVPFVTVITDLNTCHPTWFHHGVTRCYCPSTEVAKRALLRGLDPSQIRVYGLPIRPSFCRAVLDKDELRKELDMDPDLPAVLLMGGGEGMGPVEETARALGDELYDRRRRRPVGQIVVICGRNQVLRSTLLSSRWNCPVKIRGFEKQMEKWMGACDCIITKAGPGTIAEALIRGLPIILNDFIPGQEVGNVPYVVDNGAGVFSKDPREAARQVARWFTTHTDELRRFSLNAVKLAQPEAVFDIVKDIHKLQQQPATVTRIPYSLTSSRQVVQGDPEPRLVRTTAVPLSPDPQFCRALDCHHGRVLLHDASDDGWYLIHCLPEPGIPWLIYSAAVLCAVSGCDHLDCHGGPFRVVFVATDEDDHLAKASVYSSETLAWSTSIAFDDGFESWQQRWEAARSRGEHWGTPYVQPRRGALVRDEIYFTLRNGKEIIKYNWGTDCLSTIDPPSSDVQGITLMELENGSLGFACLEGSILYVWSRELKSEGVAEWVQCQAIELEKIIPVANIRDGVLLVGYAEGVGIIFMSTGVCLFTIELKSMQVKKVEVPEARRW</sequence>
<dbReference type="InterPro" id="IPR007235">
    <property type="entry name" value="Glyco_trans_28_C"/>
</dbReference>
<dbReference type="PANTHER" id="PTHR43025">
    <property type="entry name" value="MONOGALACTOSYLDIACYLGLYCEROL SYNTHASE"/>
    <property type="match status" value="1"/>
</dbReference>
<reference evidence="10" key="2">
    <citation type="submission" date="2013-12" db="EMBL/GenBank/DDBJ databases">
        <authorList>
            <person name="Yu Y."/>
            <person name="Lee S."/>
            <person name="de Baynast K."/>
            <person name="Wissotski M."/>
            <person name="Liu L."/>
            <person name="Talag J."/>
            <person name="Goicoechea J."/>
            <person name="Angelova A."/>
            <person name="Jetty R."/>
            <person name="Kudrna D."/>
            <person name="Golser W."/>
            <person name="Rivera L."/>
            <person name="Zhang J."/>
            <person name="Wing R."/>
        </authorList>
    </citation>
    <scope>NUCLEOTIDE SEQUENCE</scope>
</reference>
<evidence type="ECO:0000256" key="1">
    <source>
        <dbReference type="ARBA" id="ARBA00006962"/>
    </source>
</evidence>
<dbReference type="STRING" id="77586.A0A0D9X6F9"/>
<reference evidence="9 10" key="1">
    <citation type="submission" date="2012-08" db="EMBL/GenBank/DDBJ databases">
        <title>Oryza genome evolution.</title>
        <authorList>
            <person name="Wing R.A."/>
        </authorList>
    </citation>
    <scope>NUCLEOTIDE SEQUENCE</scope>
</reference>
<dbReference type="InterPro" id="IPR009695">
    <property type="entry name" value="Diacylglyc_glucosyltr_N"/>
</dbReference>
<dbReference type="SUPFAM" id="SSF53756">
    <property type="entry name" value="UDP-Glycosyltransferase/glycogen phosphorylase"/>
    <property type="match status" value="1"/>
</dbReference>
<keyword evidence="4" id="KW-0808">Transferase</keyword>
<evidence type="ECO:0000259" key="8">
    <source>
        <dbReference type="Pfam" id="PF06925"/>
    </source>
</evidence>
<dbReference type="Gramene" id="LPERR08G08470.1">
    <property type="protein sequence ID" value="LPERR08G08470.1"/>
    <property type="gene ID" value="LPERR08G08470"/>
</dbReference>
<keyword evidence="6" id="KW-0812">Transmembrane</keyword>
<dbReference type="GO" id="GO:0009247">
    <property type="term" value="P:glycolipid biosynthetic process"/>
    <property type="evidence" value="ECO:0007669"/>
    <property type="project" value="InterPro"/>
</dbReference>
<feature type="transmembrane region" description="Helical" evidence="6">
    <location>
        <begin position="710"/>
        <end position="734"/>
    </location>
</feature>
<evidence type="ECO:0000256" key="3">
    <source>
        <dbReference type="ARBA" id="ARBA00022676"/>
    </source>
</evidence>
<evidence type="ECO:0000256" key="6">
    <source>
        <dbReference type="SAM" id="Phobius"/>
    </source>
</evidence>
<keyword evidence="3" id="KW-0328">Glycosyltransferase</keyword>
<evidence type="ECO:0000256" key="2">
    <source>
        <dbReference type="ARBA" id="ARBA00012615"/>
    </source>
</evidence>
<protein>
    <recommendedName>
        <fullName evidence="2">monogalactosyldiacylglycerol synthase</fullName>
        <ecNumber evidence="2">2.4.1.46</ecNumber>
    </recommendedName>
</protein>
<keyword evidence="10" id="KW-1185">Reference proteome</keyword>
<dbReference type="eggNOG" id="ENOG502QPXV">
    <property type="taxonomic scope" value="Eukaryota"/>
</dbReference>
<dbReference type="Pfam" id="PF06925">
    <property type="entry name" value="MGDG_synth"/>
    <property type="match status" value="1"/>
</dbReference>
<keyword evidence="6" id="KW-0472">Membrane</keyword>
<dbReference type="Gene3D" id="3.40.50.2000">
    <property type="entry name" value="Glycogen Phosphorylase B"/>
    <property type="match status" value="1"/>
</dbReference>
<dbReference type="InterPro" id="IPR050519">
    <property type="entry name" value="Glycosyltransf_28_UgtP"/>
</dbReference>
<reference evidence="9" key="3">
    <citation type="submission" date="2015-04" db="UniProtKB">
        <authorList>
            <consortium name="EnsemblPlants"/>
        </authorList>
    </citation>
    <scope>IDENTIFICATION</scope>
</reference>
<evidence type="ECO:0000313" key="9">
    <source>
        <dbReference type="EnsemblPlants" id="LPERR08G08470.1"/>
    </source>
</evidence>
<comment type="subcellular location">
    <subcellularLocation>
        <location evidence="5">Plastid</location>
        <location evidence="5">Chloroplast membrane</location>
    </subcellularLocation>
</comment>
<evidence type="ECO:0000256" key="4">
    <source>
        <dbReference type="ARBA" id="ARBA00022679"/>
    </source>
</evidence>
<dbReference type="HOGENOM" id="CLU_370230_0_0_1"/>
<evidence type="ECO:0000313" key="10">
    <source>
        <dbReference type="Proteomes" id="UP000032180"/>
    </source>
</evidence>
<dbReference type="CDD" id="cd17507">
    <property type="entry name" value="GT28_Beta-DGS-like"/>
    <property type="match status" value="1"/>
</dbReference>